<dbReference type="RefSeq" id="WP_198882949.1">
    <property type="nucleotide sequence ID" value="NZ_JAEKJA010000012.1"/>
</dbReference>
<evidence type="ECO:0000259" key="3">
    <source>
        <dbReference type="Pfam" id="PF00501"/>
    </source>
</evidence>
<dbReference type="Pfam" id="PF00501">
    <property type="entry name" value="AMP-binding"/>
    <property type="match status" value="1"/>
</dbReference>
<dbReference type="InterPro" id="IPR025110">
    <property type="entry name" value="AMP-bd_C"/>
</dbReference>
<dbReference type="EMBL" id="JAEKJA010000012">
    <property type="protein sequence ID" value="MBJ3777049.1"/>
    <property type="molecule type" value="Genomic_DNA"/>
</dbReference>
<sequence>MIRTQLIAPVAELLARQAAAWPDKIAYEDKTRALTYAGLAAEVEALSAHYVSLGLAPGGAVGIWLANSVDWVVATLAAIRAGAIAVPIAADATQSEAAYRVADAGVRLIVTTSDKAGAVAAMPAPRPQPILTDRVRFAELPASARLPVDDIDRTSMIVYTSGTTGHPKGVMLSTRSMLWVNAACWAPIFGLGPDDRVLSPLPLFHSYALNIAVLSLLANGASEFIMERFSVHEAMERLSSGGFTKLPGVPTMFHYLLLASKEAGINPLAGIDRCVSAGAILPATLNREFEDYFDVELLDGYGITETSTMVTLNWPGGARVAGSCGLPVPGLSVRLVDVEDCDVPPGMEGELIVRGPNVMQGYFGKKAETDAALRGGWYRTGDLARQDASGFLTITGRLKELIIRGGQNIAPAEVEETIGKMAGIRDCAVVGVPHETLGEVPVAFVICEGPPPSLDAIKAFCTETLSAYKLPHDVVVVDEIPRTGSGKTIRFRLRDAYTQRALA</sequence>
<dbReference type="PANTHER" id="PTHR43201:SF5">
    <property type="entry name" value="MEDIUM-CHAIN ACYL-COA LIGASE ACSF2, MITOCHONDRIAL"/>
    <property type="match status" value="1"/>
</dbReference>
<organism evidence="5 6">
    <name type="scientific">Acuticoccus mangrovi</name>
    <dbReference type="NCBI Taxonomy" id="2796142"/>
    <lineage>
        <taxon>Bacteria</taxon>
        <taxon>Pseudomonadati</taxon>
        <taxon>Pseudomonadota</taxon>
        <taxon>Alphaproteobacteria</taxon>
        <taxon>Hyphomicrobiales</taxon>
        <taxon>Amorphaceae</taxon>
        <taxon>Acuticoccus</taxon>
    </lineage>
</organism>
<dbReference type="PANTHER" id="PTHR43201">
    <property type="entry name" value="ACYL-COA SYNTHETASE"/>
    <property type="match status" value="1"/>
</dbReference>
<feature type="domain" description="AMP-binding enzyme C-terminal" evidence="4">
    <location>
        <begin position="413"/>
        <end position="487"/>
    </location>
</feature>
<dbReference type="Gene3D" id="3.40.50.12780">
    <property type="entry name" value="N-terminal domain of ligase-like"/>
    <property type="match status" value="1"/>
</dbReference>
<comment type="similarity">
    <text evidence="1">Belongs to the ATP-dependent AMP-binding enzyme family.</text>
</comment>
<accession>A0A934IHY7</accession>
<keyword evidence="6" id="KW-1185">Reference proteome</keyword>
<dbReference type="GO" id="GO:0031956">
    <property type="term" value="F:medium-chain fatty acid-CoA ligase activity"/>
    <property type="evidence" value="ECO:0007669"/>
    <property type="project" value="TreeGrafter"/>
</dbReference>
<feature type="domain" description="AMP-dependent synthetase/ligase" evidence="3">
    <location>
        <begin position="15"/>
        <end position="363"/>
    </location>
</feature>
<dbReference type="SUPFAM" id="SSF56801">
    <property type="entry name" value="Acetyl-CoA synthetase-like"/>
    <property type="match status" value="1"/>
</dbReference>
<proteinExistence type="inferred from homology"/>
<keyword evidence="2" id="KW-0436">Ligase</keyword>
<gene>
    <name evidence="5" type="ORF">JCR33_15180</name>
</gene>
<name>A0A934IHY7_9HYPH</name>
<comment type="caution">
    <text evidence="5">The sequence shown here is derived from an EMBL/GenBank/DDBJ whole genome shotgun (WGS) entry which is preliminary data.</text>
</comment>
<dbReference type="Proteomes" id="UP000609531">
    <property type="component" value="Unassembled WGS sequence"/>
</dbReference>
<dbReference type="Pfam" id="PF13193">
    <property type="entry name" value="AMP-binding_C"/>
    <property type="match status" value="1"/>
</dbReference>
<dbReference type="AlphaFoldDB" id="A0A934IHY7"/>
<dbReference type="InterPro" id="IPR045851">
    <property type="entry name" value="AMP-bd_C_sf"/>
</dbReference>
<dbReference type="InterPro" id="IPR000873">
    <property type="entry name" value="AMP-dep_synth/lig_dom"/>
</dbReference>
<dbReference type="Gene3D" id="3.30.300.30">
    <property type="match status" value="1"/>
</dbReference>
<evidence type="ECO:0000256" key="1">
    <source>
        <dbReference type="ARBA" id="ARBA00006432"/>
    </source>
</evidence>
<dbReference type="InterPro" id="IPR042099">
    <property type="entry name" value="ANL_N_sf"/>
</dbReference>
<dbReference type="PROSITE" id="PS00455">
    <property type="entry name" value="AMP_BINDING"/>
    <property type="match status" value="1"/>
</dbReference>
<dbReference type="GO" id="GO:0006631">
    <property type="term" value="P:fatty acid metabolic process"/>
    <property type="evidence" value="ECO:0007669"/>
    <property type="project" value="TreeGrafter"/>
</dbReference>
<reference evidence="5" key="1">
    <citation type="submission" date="2020-12" db="EMBL/GenBank/DDBJ databases">
        <title>Bacterial taxonomy.</title>
        <authorList>
            <person name="Pan X."/>
        </authorList>
    </citation>
    <scope>NUCLEOTIDE SEQUENCE</scope>
    <source>
        <strain evidence="5">B2012</strain>
    </source>
</reference>
<evidence type="ECO:0000313" key="6">
    <source>
        <dbReference type="Proteomes" id="UP000609531"/>
    </source>
</evidence>
<dbReference type="InterPro" id="IPR020845">
    <property type="entry name" value="AMP-binding_CS"/>
</dbReference>
<evidence type="ECO:0000313" key="5">
    <source>
        <dbReference type="EMBL" id="MBJ3777049.1"/>
    </source>
</evidence>
<protein>
    <submittedName>
        <fullName evidence="5">AMP-binding protein</fullName>
    </submittedName>
</protein>
<evidence type="ECO:0000256" key="2">
    <source>
        <dbReference type="ARBA" id="ARBA00022598"/>
    </source>
</evidence>
<evidence type="ECO:0000259" key="4">
    <source>
        <dbReference type="Pfam" id="PF13193"/>
    </source>
</evidence>